<dbReference type="GeneID" id="14911508"/>
<evidence type="ECO:0000313" key="3">
    <source>
        <dbReference type="EMBL" id="ELR11086.1"/>
    </source>
</evidence>
<dbReference type="Proteomes" id="UP000011083">
    <property type="component" value="Unassembled WGS sequence"/>
</dbReference>
<gene>
    <name evidence="3" type="ORF">ACA1_334660</name>
</gene>
<dbReference type="VEuPathDB" id="AmoebaDB:ACA1_334660"/>
<feature type="transmembrane region" description="Helical" evidence="1">
    <location>
        <begin position="111"/>
        <end position="139"/>
    </location>
</feature>
<keyword evidence="1" id="KW-0472">Membrane</keyword>
<dbReference type="PANTHER" id="PTHR15191">
    <property type="entry name" value="PROTEIN CBG20567"/>
    <property type="match status" value="1"/>
</dbReference>
<dbReference type="OrthoDB" id="19853at2759"/>
<dbReference type="AlphaFoldDB" id="L8GG02"/>
<dbReference type="PANTHER" id="PTHR15191:SF3">
    <property type="entry name" value="PITUITARY TUMOR-TRANSFORMING GENE PROTEIN-BINDING FACTOR"/>
    <property type="match status" value="1"/>
</dbReference>
<protein>
    <recommendedName>
        <fullName evidence="5">Plexin repeat domain containing protein</fullName>
    </recommendedName>
</protein>
<proteinExistence type="predicted"/>
<keyword evidence="4" id="KW-1185">Reference proteome</keyword>
<evidence type="ECO:0000256" key="1">
    <source>
        <dbReference type="SAM" id="Phobius"/>
    </source>
</evidence>
<keyword evidence="2" id="KW-0732">Signal</keyword>
<feature type="non-terminal residue" evidence="3">
    <location>
        <position position="203"/>
    </location>
</feature>
<dbReference type="GO" id="GO:0006606">
    <property type="term" value="P:protein import into nucleus"/>
    <property type="evidence" value="ECO:0007669"/>
    <property type="project" value="TreeGrafter"/>
</dbReference>
<dbReference type="KEGG" id="acan:ACA1_334660"/>
<reference evidence="3 4" key="1">
    <citation type="journal article" date="2013" name="Genome Biol.">
        <title>Genome of Acanthamoeba castellanii highlights extensive lateral gene transfer and early evolution of tyrosine kinase signaling.</title>
        <authorList>
            <person name="Clarke M."/>
            <person name="Lohan A.J."/>
            <person name="Liu B."/>
            <person name="Lagkouvardos I."/>
            <person name="Roy S."/>
            <person name="Zafar N."/>
            <person name="Bertelli C."/>
            <person name="Schilde C."/>
            <person name="Kianianmomeni A."/>
            <person name="Burglin T.R."/>
            <person name="Frech C."/>
            <person name="Turcotte B."/>
            <person name="Kopec K.O."/>
            <person name="Synnott J.M."/>
            <person name="Choo C."/>
            <person name="Paponov I."/>
            <person name="Finkler A."/>
            <person name="Soon Heng Tan C."/>
            <person name="Hutchins A.P."/>
            <person name="Weinmeier T."/>
            <person name="Rattei T."/>
            <person name="Chu J.S."/>
            <person name="Gimenez G."/>
            <person name="Irimia M."/>
            <person name="Rigden D.J."/>
            <person name="Fitzpatrick D.A."/>
            <person name="Lorenzo-Morales J."/>
            <person name="Bateman A."/>
            <person name="Chiu C.H."/>
            <person name="Tang P."/>
            <person name="Hegemann P."/>
            <person name="Fromm H."/>
            <person name="Raoult D."/>
            <person name="Greub G."/>
            <person name="Miranda-Saavedra D."/>
            <person name="Chen N."/>
            <person name="Nash P."/>
            <person name="Ginger M.L."/>
            <person name="Horn M."/>
            <person name="Schaap P."/>
            <person name="Caler L."/>
            <person name="Loftus B."/>
        </authorList>
    </citation>
    <scope>NUCLEOTIDE SEQUENCE [LARGE SCALE GENOMIC DNA]</scope>
    <source>
        <strain evidence="3 4">Neff</strain>
    </source>
</reference>
<organism evidence="3 4">
    <name type="scientific">Acanthamoeba castellanii (strain ATCC 30010 / Neff)</name>
    <dbReference type="NCBI Taxonomy" id="1257118"/>
    <lineage>
        <taxon>Eukaryota</taxon>
        <taxon>Amoebozoa</taxon>
        <taxon>Discosea</taxon>
        <taxon>Longamoebia</taxon>
        <taxon>Centramoebida</taxon>
        <taxon>Acanthamoebidae</taxon>
        <taxon>Acanthamoeba</taxon>
    </lineage>
</organism>
<dbReference type="PROSITE" id="PS51257">
    <property type="entry name" value="PROKAR_LIPOPROTEIN"/>
    <property type="match status" value="1"/>
</dbReference>
<dbReference type="RefSeq" id="XP_004333099.1">
    <property type="nucleotide sequence ID" value="XM_004333051.1"/>
</dbReference>
<evidence type="ECO:0000256" key="2">
    <source>
        <dbReference type="SAM" id="SignalP"/>
    </source>
</evidence>
<evidence type="ECO:0008006" key="5">
    <source>
        <dbReference type="Google" id="ProtNLM"/>
    </source>
</evidence>
<evidence type="ECO:0000313" key="4">
    <source>
        <dbReference type="Proteomes" id="UP000011083"/>
    </source>
</evidence>
<keyword evidence="1" id="KW-1133">Transmembrane helix</keyword>
<feature type="chain" id="PRO_5003990051" description="Plexin repeat domain containing protein" evidence="2">
    <location>
        <begin position="23"/>
        <end position="203"/>
    </location>
</feature>
<dbReference type="GO" id="GO:0005634">
    <property type="term" value="C:nucleus"/>
    <property type="evidence" value="ECO:0007669"/>
    <property type="project" value="TreeGrafter"/>
</dbReference>
<feature type="signal peptide" evidence="2">
    <location>
        <begin position="1"/>
        <end position="22"/>
    </location>
</feature>
<dbReference type="EMBL" id="KB008160">
    <property type="protein sequence ID" value="ELR11086.1"/>
    <property type="molecule type" value="Genomic_DNA"/>
</dbReference>
<dbReference type="GO" id="GO:0005737">
    <property type="term" value="C:cytoplasm"/>
    <property type="evidence" value="ECO:0007669"/>
    <property type="project" value="TreeGrafter"/>
</dbReference>
<sequence length="203" mass="22813">MKCSGFLAFLVLTSCLFLSAHAASSEEGEVVMRAAVMPSLDARDMKSLAAQANKTICGARLGCSNCTDDDSCVWCESDNLCKNGTWYGPDGEIIKGCSDWRWKQCKVNGKAVFWSAVGIAALIVLLVLVGGACCCYCCCCRRKTYQRYYDVEDLRAKEREERRREGEARRNAMYDKYGTPEERARMQLDEYNRKSYYSPVTGQ</sequence>
<accession>L8GG02</accession>
<name>L8GG02_ACACF</name>
<keyword evidence="1" id="KW-0812">Transmembrane</keyword>
<dbReference type="InterPro" id="IPR052304">
    <property type="entry name" value="PTTG1IP"/>
</dbReference>